<name>A0A379G421_9GAMM</name>
<dbReference type="AlphaFoldDB" id="A0A379G421"/>
<reference evidence="3 4" key="1">
    <citation type="submission" date="2018-06" db="EMBL/GenBank/DDBJ databases">
        <authorList>
            <consortium name="Pathogen Informatics"/>
            <person name="Doyle S."/>
        </authorList>
    </citation>
    <scope>NUCLEOTIDE SEQUENCE [LARGE SCALE GENOMIC DNA]</scope>
    <source>
        <strain evidence="3 4">NCTC12026</strain>
    </source>
</reference>
<evidence type="ECO:0000256" key="1">
    <source>
        <dbReference type="SAM" id="Coils"/>
    </source>
</evidence>
<accession>A0A379G421</accession>
<gene>
    <name evidence="3" type="ORF">NCTC12026_02205</name>
</gene>
<evidence type="ECO:0000313" key="4">
    <source>
        <dbReference type="Proteomes" id="UP000255129"/>
    </source>
</evidence>
<sequence length="496" mass="54586">MIYQTGTIVTTAGQTKIKGTATRWKDNLNGISEGCPISYLINNVVYMNTVLSVNSDTEINLTYPVPVAASAAKYQIATFVLDSMSDGVRKMLANQQYIQYFLRNMDTWLTQDGIVEIKTPTGETVRLESIIALKKLIDGKFDKAGGQIKGSITVTDLITALNGTIQAKSSQSEGYVQIATLPDGSEAMLNSKRPSSPWRKHALQDASGTIMHVGDFGWGGLGLDRGFSEKEIVDYFMSRNTVSQIFRYSNAGTFAVGFRYAPIMYSKVTNTWNAVTADIFGAGVRISSGDDTRIVTYNIWTDKNTTVDSQGNIKKASPVIKVFTDHIEPNDESEGITLEKLGTGRYKLKGTLGMNSDASWGGYNGGIVIPKGINGLELVWADYKVLSDGDIIIETNYRKHADLPPPILLKRLTTYPEFMDDQGNELESYAPCDIPAGHWIDVRVNMPSDSIYNQKLAEAERLAKLESERLAKIEAELVAKEEAGKTAYEEVKIVLD</sequence>
<evidence type="ECO:0000313" key="3">
    <source>
        <dbReference type="EMBL" id="SUC35804.1"/>
    </source>
</evidence>
<evidence type="ECO:0000259" key="2">
    <source>
        <dbReference type="Pfam" id="PF25670"/>
    </source>
</evidence>
<dbReference type="InterPro" id="IPR058008">
    <property type="entry name" value="Gp26_C"/>
</dbReference>
<feature type="coiled-coil region" evidence="1">
    <location>
        <begin position="456"/>
        <end position="483"/>
    </location>
</feature>
<organism evidence="3 4">
    <name type="scientific">Providencia rustigianii</name>
    <dbReference type="NCBI Taxonomy" id="158850"/>
    <lineage>
        <taxon>Bacteria</taxon>
        <taxon>Pseudomonadati</taxon>
        <taxon>Pseudomonadota</taxon>
        <taxon>Gammaproteobacteria</taxon>
        <taxon>Enterobacterales</taxon>
        <taxon>Morganellaceae</taxon>
        <taxon>Providencia</taxon>
    </lineage>
</organism>
<dbReference type="Pfam" id="PF25670">
    <property type="entry name" value="Phage_tail_C_2"/>
    <property type="match status" value="1"/>
</dbReference>
<keyword evidence="1" id="KW-0175">Coiled coil</keyword>
<dbReference type="RefSeq" id="WP_115164377.1">
    <property type="nucleotide sequence ID" value="NZ_UGUA01000002.1"/>
</dbReference>
<dbReference type="Proteomes" id="UP000255129">
    <property type="component" value="Unassembled WGS sequence"/>
</dbReference>
<dbReference type="OrthoDB" id="6683604at2"/>
<proteinExistence type="predicted"/>
<protein>
    <recommendedName>
        <fullName evidence="2">Phage tail protein C-terminal domain-containing protein</fullName>
    </recommendedName>
</protein>
<feature type="domain" description="Phage tail protein C-terminal" evidence="2">
    <location>
        <begin position="304"/>
        <end position="448"/>
    </location>
</feature>
<dbReference type="EMBL" id="UGUA01000002">
    <property type="protein sequence ID" value="SUC35804.1"/>
    <property type="molecule type" value="Genomic_DNA"/>
</dbReference>